<gene>
    <name evidence="1" type="ORF">HMPREF9098_1651</name>
</gene>
<dbReference type="HOGENOM" id="CLU_3008250_0_0_4"/>
<dbReference type="STRING" id="888741.HMPREF9098_1651"/>
<keyword evidence="2" id="KW-1185">Reference proteome</keyword>
<proteinExistence type="predicted"/>
<name>F0F0L6_9NEIS</name>
<sequence length="56" mass="6524">MFHYAQFPLRGKARQPALLRKAHTDLQVITQSRHCIYGTPRQFISAHCLFTAVKRL</sequence>
<dbReference type="Proteomes" id="UP000004088">
    <property type="component" value="Unassembled WGS sequence"/>
</dbReference>
<comment type="caution">
    <text evidence="1">The sequence shown here is derived from an EMBL/GenBank/DDBJ whole genome shotgun (WGS) entry which is preliminary data.</text>
</comment>
<dbReference type="AlphaFoldDB" id="F0F0L6"/>
<evidence type="ECO:0000313" key="2">
    <source>
        <dbReference type="Proteomes" id="UP000004088"/>
    </source>
</evidence>
<reference evidence="1 2" key="1">
    <citation type="submission" date="2011-01" db="EMBL/GenBank/DDBJ databases">
        <authorList>
            <person name="Muzny D."/>
            <person name="Qin X."/>
            <person name="Deng J."/>
            <person name="Jiang H."/>
            <person name="Liu Y."/>
            <person name="Qu J."/>
            <person name="Song X.-Z."/>
            <person name="Zhang L."/>
            <person name="Thornton R."/>
            <person name="Coyle M."/>
            <person name="Francisco L."/>
            <person name="Jackson L."/>
            <person name="Javaid M."/>
            <person name="Korchina V."/>
            <person name="Kovar C."/>
            <person name="Mata R."/>
            <person name="Mathew T."/>
            <person name="Ngo R."/>
            <person name="Nguyen L."/>
            <person name="Nguyen N."/>
            <person name="Okwuonu G."/>
            <person name="Ongeri F."/>
            <person name="Pham C."/>
            <person name="Simmons D."/>
            <person name="Wilczek-Boney K."/>
            <person name="Hale W."/>
            <person name="Jakkamsetti A."/>
            <person name="Pham P."/>
            <person name="Ruth R."/>
            <person name="San Lucas F."/>
            <person name="Warren J."/>
            <person name="Zhang J."/>
            <person name="Zhao Z."/>
            <person name="Zhou C."/>
            <person name="Zhu D."/>
            <person name="Lee S."/>
            <person name="Bess C."/>
            <person name="Blankenburg K."/>
            <person name="Forbes L."/>
            <person name="Fu Q."/>
            <person name="Gubbala S."/>
            <person name="Hirani K."/>
            <person name="Jayaseelan J.C."/>
            <person name="Lara F."/>
            <person name="Munidasa M."/>
            <person name="Palculict T."/>
            <person name="Patil S."/>
            <person name="Pu L.-L."/>
            <person name="Saada N."/>
            <person name="Tang L."/>
            <person name="Weissenberger G."/>
            <person name="Zhu Y."/>
            <person name="Hemphill L."/>
            <person name="Shang Y."/>
            <person name="Youmans B."/>
            <person name="Ayvaz T."/>
            <person name="Ross M."/>
            <person name="Santibanez J."/>
            <person name="Aqrawi P."/>
            <person name="Gross S."/>
            <person name="Joshi V."/>
            <person name="Fowler G."/>
            <person name="Nazareth L."/>
            <person name="Reid J."/>
            <person name="Worley K."/>
            <person name="Petrosino J."/>
            <person name="Highlander S."/>
            <person name="Gibbs R."/>
        </authorList>
    </citation>
    <scope>NUCLEOTIDE SEQUENCE [LARGE SCALE GENOMIC DNA]</scope>
    <source>
        <strain evidence="1 2">ATCC 33394</strain>
    </source>
</reference>
<dbReference type="EMBL" id="AEWV01000030">
    <property type="protein sequence ID" value="EGC16848.1"/>
    <property type="molecule type" value="Genomic_DNA"/>
</dbReference>
<organism evidence="1 2">
    <name type="scientific">Kingella denitrificans ATCC 33394</name>
    <dbReference type="NCBI Taxonomy" id="888741"/>
    <lineage>
        <taxon>Bacteria</taxon>
        <taxon>Pseudomonadati</taxon>
        <taxon>Pseudomonadota</taxon>
        <taxon>Betaproteobacteria</taxon>
        <taxon>Neisseriales</taxon>
        <taxon>Neisseriaceae</taxon>
        <taxon>Kingella</taxon>
    </lineage>
</organism>
<evidence type="ECO:0000313" key="1">
    <source>
        <dbReference type="EMBL" id="EGC16848.1"/>
    </source>
</evidence>
<accession>F0F0L6</accession>
<protein>
    <submittedName>
        <fullName evidence="1">Uncharacterized protein</fullName>
    </submittedName>
</protein>